<dbReference type="CDD" id="cd00093">
    <property type="entry name" value="HTH_XRE"/>
    <property type="match status" value="1"/>
</dbReference>
<dbReference type="EMBL" id="JBEEWF010000015">
    <property type="protein sequence ID" value="MEQ5349943.1"/>
    <property type="molecule type" value="Genomic_DNA"/>
</dbReference>
<dbReference type="SMART" id="SM00530">
    <property type="entry name" value="HTH_XRE"/>
    <property type="match status" value="1"/>
</dbReference>
<keyword evidence="3" id="KW-1185">Reference proteome</keyword>
<dbReference type="InterPro" id="IPR010982">
    <property type="entry name" value="Lambda_DNA-bd_dom_sf"/>
</dbReference>
<organism evidence="2 3">
    <name type="scientific">Proteus genomosp. 6</name>
    <dbReference type="NCBI Taxonomy" id="1311820"/>
    <lineage>
        <taxon>Bacteria</taxon>
        <taxon>Pseudomonadati</taxon>
        <taxon>Pseudomonadota</taxon>
        <taxon>Gammaproteobacteria</taxon>
        <taxon>Enterobacterales</taxon>
        <taxon>Morganellaceae</taxon>
        <taxon>Proteus</taxon>
    </lineage>
</organism>
<evidence type="ECO:0000259" key="1">
    <source>
        <dbReference type="PROSITE" id="PS50943"/>
    </source>
</evidence>
<sequence>MSTVSGRLKKIIDELGIRQNDVANLTNLSQQTINYILKKGVEKSFYTYQIALGLGVNPEWLAHGIGKVYLEKNIAIPCYNSILDLKIDLPNLKRKTLVKDIPIVIYSFSVYLDSHNLVICGIAPDNELDTKEYLCIHNNQYSLIENVENKDAYDLCFLVLEKRKSNLKNEKFKEVNF</sequence>
<comment type="caution">
    <text evidence="2">The sequence shown here is derived from an EMBL/GenBank/DDBJ whole genome shotgun (WGS) entry which is preliminary data.</text>
</comment>
<dbReference type="SUPFAM" id="SSF47413">
    <property type="entry name" value="lambda repressor-like DNA-binding domains"/>
    <property type="match status" value="1"/>
</dbReference>
<protein>
    <submittedName>
        <fullName evidence="2">Helix-turn-helix transcriptional regulator</fullName>
    </submittedName>
</protein>
<gene>
    <name evidence="2" type="ORF">ABN253_17395</name>
</gene>
<evidence type="ECO:0000313" key="2">
    <source>
        <dbReference type="EMBL" id="MEQ5349943.1"/>
    </source>
</evidence>
<dbReference type="InterPro" id="IPR001387">
    <property type="entry name" value="Cro/C1-type_HTH"/>
</dbReference>
<evidence type="ECO:0000313" key="3">
    <source>
        <dbReference type="Proteomes" id="UP001436462"/>
    </source>
</evidence>
<dbReference type="Proteomes" id="UP001436462">
    <property type="component" value="Unassembled WGS sequence"/>
</dbReference>
<reference evidence="2 3" key="1">
    <citation type="submission" date="2024-04" db="EMBL/GenBank/DDBJ databases">
        <title>Role of Flies in the Dissemination of Carbapenem-Resistant Enterobacteriaceae (CRE): An Epidemiological and Genomic Study in China.</title>
        <authorList>
            <person name="Kaichao C."/>
            <person name="Zhang R."/>
            <person name="Chen S."/>
        </authorList>
    </citation>
    <scope>NUCLEOTIDE SEQUENCE [LARGE SCALE GENOMIC DNA]</scope>
    <source>
        <strain evidence="3">fly-1011</strain>
    </source>
</reference>
<dbReference type="PROSITE" id="PS50943">
    <property type="entry name" value="HTH_CROC1"/>
    <property type="match status" value="1"/>
</dbReference>
<feature type="domain" description="HTH cro/C1-type" evidence="1">
    <location>
        <begin position="8"/>
        <end position="61"/>
    </location>
</feature>
<dbReference type="RefSeq" id="WP_349420268.1">
    <property type="nucleotide sequence ID" value="NZ_JBEEWF010000015.1"/>
</dbReference>
<dbReference type="Gene3D" id="1.10.260.40">
    <property type="entry name" value="lambda repressor-like DNA-binding domains"/>
    <property type="match status" value="1"/>
</dbReference>
<accession>A0ABV1LDX1</accession>
<proteinExistence type="predicted"/>
<name>A0ABV1LDX1_9GAMM</name>